<organism evidence="2 3">
    <name type="scientific">Escherichia coli</name>
    <dbReference type="NCBI Taxonomy" id="562"/>
    <lineage>
        <taxon>Bacteria</taxon>
        <taxon>Pseudomonadati</taxon>
        <taxon>Pseudomonadota</taxon>
        <taxon>Gammaproteobacteria</taxon>
        <taxon>Enterobacterales</taxon>
        <taxon>Enterobacteriaceae</taxon>
        <taxon>Escherichia</taxon>
    </lineage>
</organism>
<dbReference type="Proteomes" id="UP000531916">
    <property type="component" value="Unassembled WGS sequence"/>
</dbReference>
<proteinExistence type="predicted"/>
<evidence type="ECO:0000313" key="2">
    <source>
        <dbReference type="EMBL" id="EFC2247611.1"/>
    </source>
</evidence>
<accession>A0A8S7IEI3</accession>
<evidence type="ECO:0000313" key="3">
    <source>
        <dbReference type="Proteomes" id="UP000531916"/>
    </source>
</evidence>
<dbReference type="RefSeq" id="WP_061362023.1">
    <property type="nucleotide sequence ID" value="NZ_JAAKBI010000030.1"/>
</dbReference>
<name>A0A8S7IEI3_ECOLX</name>
<feature type="domain" description="DUF4376" evidence="1">
    <location>
        <begin position="70"/>
        <end position="174"/>
    </location>
</feature>
<sequence length="191" mass="21721">MEIKRIENARYLENGAIDCGVLFDGMDEPVPYTATATDTAETGQRVWQELQSGKWGEITPFTVTSEMLEAAKAAKRREIEAWRTEQEAQPFIFEWNGHSWNGGPDSMARLYPVAMASKSDTARDVMTWGDAENQQVKLSMQQLDELLTAMVQAQVDRNDEIYRRQREMKDALNALDGLNSIRKLVISPENF</sequence>
<gene>
    <name evidence="2" type="ORF">E5H86_17705</name>
</gene>
<evidence type="ECO:0000259" key="1">
    <source>
        <dbReference type="Pfam" id="PF14301"/>
    </source>
</evidence>
<dbReference type="AlphaFoldDB" id="A0A8S7IEI3"/>
<protein>
    <submittedName>
        <fullName evidence="2">DUF4376 domain-containing protein</fullName>
    </submittedName>
</protein>
<dbReference type="EMBL" id="AASEPP010000030">
    <property type="protein sequence ID" value="EFC2247611.1"/>
    <property type="molecule type" value="Genomic_DNA"/>
</dbReference>
<comment type="caution">
    <text evidence="2">The sequence shown here is derived from an EMBL/GenBank/DDBJ whole genome shotgun (WGS) entry which is preliminary data.</text>
</comment>
<dbReference type="Pfam" id="PF14301">
    <property type="entry name" value="DUF4376"/>
    <property type="match status" value="1"/>
</dbReference>
<dbReference type="InterPro" id="IPR025484">
    <property type="entry name" value="DUF4376"/>
</dbReference>
<reference evidence="2 3" key="1">
    <citation type="submission" date="2019-04" db="EMBL/GenBank/DDBJ databases">
        <authorList>
            <consortium name="NARMS: The National Antimicrobial Resistance Monitoring System"/>
        </authorList>
    </citation>
    <scope>NUCLEOTIDE SEQUENCE [LARGE SCALE GENOMIC DNA]</scope>
    <source>
        <strain evidence="2 3">FSIS11919500</strain>
    </source>
</reference>